<dbReference type="AlphaFoldDB" id="A0A841LRN5"/>
<keyword evidence="3 6" id="KW-0812">Transmembrane</keyword>
<gene>
    <name evidence="8" type="ORF">FHS77_000404</name>
</gene>
<keyword evidence="9" id="KW-1185">Reference proteome</keyword>
<dbReference type="RefSeq" id="WP_184219223.1">
    <property type="nucleotide sequence ID" value="NZ_JACIIU010000001.1"/>
</dbReference>
<dbReference type="PANTHER" id="PTHR47371:SF3">
    <property type="entry name" value="PHOSPHOGLYCEROL TRANSFERASE I"/>
    <property type="match status" value="1"/>
</dbReference>
<accession>A0A841LRN5</accession>
<name>A0A841LRN5_9HYPH</name>
<evidence type="ECO:0000256" key="6">
    <source>
        <dbReference type="SAM" id="Phobius"/>
    </source>
</evidence>
<evidence type="ECO:0000313" key="9">
    <source>
        <dbReference type="Proteomes" id="UP000555393"/>
    </source>
</evidence>
<dbReference type="Proteomes" id="UP000555393">
    <property type="component" value="Unassembled WGS sequence"/>
</dbReference>
<dbReference type="CDD" id="cd16015">
    <property type="entry name" value="LTA_synthase"/>
    <property type="match status" value="1"/>
</dbReference>
<feature type="transmembrane region" description="Helical" evidence="6">
    <location>
        <begin position="58"/>
        <end position="79"/>
    </location>
</feature>
<dbReference type="InterPro" id="IPR050448">
    <property type="entry name" value="OpgB/LTA_synthase_biosynth"/>
</dbReference>
<protein>
    <submittedName>
        <fullName evidence="8">Phosphoglycerol transferase</fullName>
        <ecNumber evidence="8">2.7.8.20</ecNumber>
    </submittedName>
</protein>
<organism evidence="8 9">
    <name type="scientific">Paenochrobactrum gallinarii</name>
    <dbReference type="NCBI Taxonomy" id="643673"/>
    <lineage>
        <taxon>Bacteria</taxon>
        <taxon>Pseudomonadati</taxon>
        <taxon>Pseudomonadota</taxon>
        <taxon>Alphaproteobacteria</taxon>
        <taxon>Hyphomicrobiales</taxon>
        <taxon>Brucellaceae</taxon>
        <taxon>Paenochrobactrum</taxon>
    </lineage>
</organism>
<evidence type="ECO:0000256" key="1">
    <source>
        <dbReference type="ARBA" id="ARBA00004651"/>
    </source>
</evidence>
<sequence length="516" mass="59339">MIEKKRVASFFLILSLLYSLRKYFDLNNTETVLYFVGAIIISRLIPFNNEQNINKRYYLLWSLIPLLLMTAYMGIFLIFGDFDFGAVLYHMEMGVDGGRPTIQGNRVVYLVLSFLGFLIPMLFFKRHDRRFKVIDPLIAVILLVCNPFFWNVYDFYYGKKDLTLFENYVEPPHRLPIGAAKKNIIIIYAESTERTFADIKKGDQIFSEFMQLASTGLEAQGLRQVTNTGWTMAGFMTSQCGVPLQPRGLYRGNNFSRHENFFTGIYCLPDILSANGYYTEFMNGGGRNFAGLGAYLDGHNFNRTTHYEDYKDLVGDYTSYWGLYDDTLMEQAEKRIEELHRQKQPFAFFMATIGGHASTGFPTRTCNANLQRGDLSGMQFAIKCSGYHIQKTVETLREKGLLENTIVVIHNDHLIMDNPHSDELNSFYRMNYFTALGDGIEPQVIKREAAMFDLFPTILELMGMRLPEGRAGVGRSLMNHNKNMMEELGHGGLDTAITKDRSLREKIWNEKRPELK</sequence>
<comment type="subcellular location">
    <subcellularLocation>
        <location evidence="1">Cell membrane</location>
        <topology evidence="1">Multi-pass membrane protein</topology>
    </subcellularLocation>
</comment>
<comment type="caution">
    <text evidence="8">The sequence shown here is derived from an EMBL/GenBank/DDBJ whole genome shotgun (WGS) entry which is preliminary data.</text>
</comment>
<evidence type="ECO:0000259" key="7">
    <source>
        <dbReference type="Pfam" id="PF00884"/>
    </source>
</evidence>
<evidence type="ECO:0000256" key="3">
    <source>
        <dbReference type="ARBA" id="ARBA00022692"/>
    </source>
</evidence>
<feature type="domain" description="Sulfatase N-terminal" evidence="7">
    <location>
        <begin position="182"/>
        <end position="464"/>
    </location>
</feature>
<feature type="transmembrane region" description="Helical" evidence="6">
    <location>
        <begin position="136"/>
        <end position="153"/>
    </location>
</feature>
<reference evidence="8 9" key="1">
    <citation type="submission" date="2020-08" db="EMBL/GenBank/DDBJ databases">
        <title>Genomic Encyclopedia of Type Strains, Phase IV (KMG-IV): sequencing the most valuable type-strain genomes for metagenomic binning, comparative biology and taxonomic classification.</title>
        <authorList>
            <person name="Goeker M."/>
        </authorList>
    </citation>
    <scope>NUCLEOTIDE SEQUENCE [LARGE SCALE GENOMIC DNA]</scope>
    <source>
        <strain evidence="8 9">DSM 22336</strain>
    </source>
</reference>
<keyword evidence="5 6" id="KW-0472">Membrane</keyword>
<dbReference type="PANTHER" id="PTHR47371">
    <property type="entry name" value="LIPOTEICHOIC ACID SYNTHASE"/>
    <property type="match status" value="1"/>
</dbReference>
<dbReference type="Pfam" id="PF00884">
    <property type="entry name" value="Sulfatase"/>
    <property type="match status" value="1"/>
</dbReference>
<keyword evidence="2" id="KW-1003">Cell membrane</keyword>
<dbReference type="InterPro" id="IPR000917">
    <property type="entry name" value="Sulfatase_N"/>
</dbReference>
<evidence type="ECO:0000256" key="5">
    <source>
        <dbReference type="ARBA" id="ARBA00023136"/>
    </source>
</evidence>
<dbReference type="EMBL" id="JACIIU010000001">
    <property type="protein sequence ID" value="MBB6259896.1"/>
    <property type="molecule type" value="Genomic_DNA"/>
</dbReference>
<feature type="transmembrane region" description="Helical" evidence="6">
    <location>
        <begin position="107"/>
        <end position="124"/>
    </location>
</feature>
<keyword evidence="4 6" id="KW-1133">Transmembrane helix</keyword>
<dbReference type="Gene3D" id="3.40.720.10">
    <property type="entry name" value="Alkaline Phosphatase, subunit A"/>
    <property type="match status" value="1"/>
</dbReference>
<dbReference type="SUPFAM" id="SSF53649">
    <property type="entry name" value="Alkaline phosphatase-like"/>
    <property type="match status" value="1"/>
</dbReference>
<dbReference type="InterPro" id="IPR017850">
    <property type="entry name" value="Alkaline_phosphatase_core_sf"/>
</dbReference>
<evidence type="ECO:0000313" key="8">
    <source>
        <dbReference type="EMBL" id="MBB6259896.1"/>
    </source>
</evidence>
<evidence type="ECO:0000256" key="2">
    <source>
        <dbReference type="ARBA" id="ARBA00022475"/>
    </source>
</evidence>
<dbReference type="GO" id="GO:0005886">
    <property type="term" value="C:plasma membrane"/>
    <property type="evidence" value="ECO:0007669"/>
    <property type="project" value="UniProtKB-SubCell"/>
</dbReference>
<dbReference type="EC" id="2.7.8.20" evidence="8"/>
<proteinExistence type="predicted"/>
<dbReference type="GO" id="GO:0008960">
    <property type="term" value="F:phosphatidylglycerol-membrane-oligosaccharide glycerophosphotransferase activity"/>
    <property type="evidence" value="ECO:0007669"/>
    <property type="project" value="UniProtKB-EC"/>
</dbReference>
<keyword evidence="8" id="KW-0808">Transferase</keyword>
<feature type="transmembrane region" description="Helical" evidence="6">
    <location>
        <begin position="31"/>
        <end position="46"/>
    </location>
</feature>
<evidence type="ECO:0000256" key="4">
    <source>
        <dbReference type="ARBA" id="ARBA00022989"/>
    </source>
</evidence>